<dbReference type="InterPro" id="IPR023214">
    <property type="entry name" value="HAD_sf"/>
</dbReference>
<dbReference type="GO" id="GO:0005886">
    <property type="term" value="C:plasma membrane"/>
    <property type="evidence" value="ECO:0007669"/>
    <property type="project" value="UniProtKB-SubCell"/>
</dbReference>
<keyword evidence="11" id="KW-1278">Translocase</keyword>
<feature type="transmembrane region" description="Helical" evidence="15">
    <location>
        <begin position="774"/>
        <end position="795"/>
    </location>
</feature>
<keyword evidence="18" id="KW-1185">Reference proteome</keyword>
<dbReference type="InterPro" id="IPR008250">
    <property type="entry name" value="ATPase_P-typ_transduc_dom_A_sf"/>
</dbReference>
<dbReference type="SUPFAM" id="SSF55008">
    <property type="entry name" value="HMA, heavy metal-associated domain"/>
    <property type="match status" value="1"/>
</dbReference>
<keyword evidence="4 15" id="KW-1003">Cell membrane</keyword>
<protein>
    <submittedName>
        <fullName evidence="17">Copper-translocating P-type ATPase</fullName>
    </submittedName>
</protein>
<dbReference type="RefSeq" id="WP_126840667.1">
    <property type="nucleotide sequence ID" value="NZ_PIQH01000001.1"/>
</dbReference>
<feature type="domain" description="HMA" evidence="16">
    <location>
        <begin position="94"/>
        <end position="160"/>
    </location>
</feature>
<dbReference type="AlphaFoldDB" id="A0A432ZU06"/>
<evidence type="ECO:0000256" key="12">
    <source>
        <dbReference type="ARBA" id="ARBA00022989"/>
    </source>
</evidence>
<evidence type="ECO:0000256" key="11">
    <source>
        <dbReference type="ARBA" id="ARBA00022967"/>
    </source>
</evidence>
<feature type="transmembrane region" description="Helical" evidence="15">
    <location>
        <begin position="456"/>
        <end position="479"/>
    </location>
</feature>
<dbReference type="InterPro" id="IPR018303">
    <property type="entry name" value="ATPase_P-typ_P_site"/>
</dbReference>
<name>A0A432ZU06_9GAMM</name>
<keyword evidence="13" id="KW-0406">Ion transport</keyword>
<dbReference type="InterPro" id="IPR059000">
    <property type="entry name" value="ATPase_P-type_domA"/>
</dbReference>
<dbReference type="SUPFAM" id="SSF81665">
    <property type="entry name" value="Calcium ATPase, transmembrane domain M"/>
    <property type="match status" value="1"/>
</dbReference>
<dbReference type="NCBIfam" id="TIGR01525">
    <property type="entry name" value="ATPase-IB_hvy"/>
    <property type="match status" value="1"/>
</dbReference>
<evidence type="ECO:0000256" key="7">
    <source>
        <dbReference type="ARBA" id="ARBA00022723"/>
    </source>
</evidence>
<dbReference type="CDD" id="cd02079">
    <property type="entry name" value="P-type_ATPase_HM"/>
    <property type="match status" value="1"/>
</dbReference>
<keyword evidence="7 15" id="KW-0479">Metal-binding</keyword>
<dbReference type="NCBIfam" id="TIGR01512">
    <property type="entry name" value="ATPase-IB2_Cd"/>
    <property type="match status" value="1"/>
</dbReference>
<dbReference type="CDD" id="cd00371">
    <property type="entry name" value="HMA"/>
    <property type="match status" value="1"/>
</dbReference>
<gene>
    <name evidence="17" type="ORF">CWI84_00750</name>
</gene>
<feature type="transmembrane region" description="Helical" evidence="15">
    <location>
        <begin position="251"/>
        <end position="269"/>
    </location>
</feature>
<dbReference type="InterPro" id="IPR023298">
    <property type="entry name" value="ATPase_P-typ_TM_dom_sf"/>
</dbReference>
<dbReference type="SUPFAM" id="SSF56784">
    <property type="entry name" value="HAD-like"/>
    <property type="match status" value="1"/>
</dbReference>
<evidence type="ECO:0000256" key="2">
    <source>
        <dbReference type="ARBA" id="ARBA00006024"/>
    </source>
</evidence>
<dbReference type="Gene3D" id="3.30.70.100">
    <property type="match status" value="1"/>
</dbReference>
<keyword evidence="10" id="KW-0460">Magnesium</keyword>
<evidence type="ECO:0000256" key="14">
    <source>
        <dbReference type="ARBA" id="ARBA00023136"/>
    </source>
</evidence>
<evidence type="ECO:0000256" key="3">
    <source>
        <dbReference type="ARBA" id="ARBA00022448"/>
    </source>
</evidence>
<sequence>MGSDAERCFHCRQPIPHNVQLSVAYHGEDKPVCCYGCQAVAETIIGSGMDNFYQYRDDDALFNTPLIPEGLTDFSLYDHPQLQHDFVSQQGAVQQIALSVDDITCAACAWLIERQLGSLPGVKDVVVNVSHRRITVRWDKQQASLSAILNALLKIGYRAFPFRPDQQEQRLKQQKLSLIKRLGVAGIASMQVMMGAVGLYFGVVSDLDSTARSFLWFISLLFATPVILYSATPFYWSALRSLQAGRANMDVPVSIALLGAYIASAYAAFSRHGEVYFESISMFTFFLLAGRYLEVLAKDKATQAASNRMTVVPELATRELADGGTESVAVRQLQPGDIIYVTPGATLAADGVLLSKTGAFDESLLTGESQARLKLEGDDVIAGSINQQQPIRVKVTATQQNTVLAGLVALQDMALADKPKGQKTVDKVAQYFVLALLLLAGVTYLIWWWIQPDHALWVTLSVLVATCPCALSLAAPTAVTGVIHRLNRLGVLVKKMGLIDTAAKLTTIVFDKTGTLTRGEFRITDRNDFADEVNNNAIIANLEAQSEHPIGRFLHSLSDQQLQVVDRENHPGAGVAGTINGVTYRLGRPDWIKQWHPHWQPTIETQVVLATSSEVLTELQLADTPRKDAASTIKELQRQGIRCVMLTGDQQSAAERTAKELGITEVFANCLPQEKLQWLALQQQQGQCVWMVGDGLNDGPVLAQADASITFAEASDLARNAADTLVLKGRLSAILDILSSVRKARSIMQQNFIWATGYNLAILPLAMMGMVAPWAAAIGMSLSSLLVIVNALRLYKL</sequence>
<evidence type="ECO:0000256" key="13">
    <source>
        <dbReference type="ARBA" id="ARBA00023065"/>
    </source>
</evidence>
<evidence type="ECO:0000256" key="9">
    <source>
        <dbReference type="ARBA" id="ARBA00022840"/>
    </source>
</evidence>
<dbReference type="PROSITE" id="PS00154">
    <property type="entry name" value="ATPASE_E1_E2"/>
    <property type="match status" value="1"/>
</dbReference>
<dbReference type="OrthoDB" id="9814270at2"/>
<proteinExistence type="inferred from homology"/>
<dbReference type="InterPro" id="IPR021993">
    <property type="entry name" value="ATPase-cat-bd"/>
</dbReference>
<comment type="caution">
    <text evidence="17">The sequence shown here is derived from an EMBL/GenBank/DDBJ whole genome shotgun (WGS) entry which is preliminary data.</text>
</comment>
<dbReference type="Pfam" id="PF00403">
    <property type="entry name" value="HMA"/>
    <property type="match status" value="1"/>
</dbReference>
<feature type="transmembrane region" description="Helical" evidence="15">
    <location>
        <begin position="752"/>
        <end position="768"/>
    </location>
</feature>
<dbReference type="GO" id="GO:0055070">
    <property type="term" value="P:copper ion homeostasis"/>
    <property type="evidence" value="ECO:0007669"/>
    <property type="project" value="TreeGrafter"/>
</dbReference>
<dbReference type="PROSITE" id="PS01047">
    <property type="entry name" value="HMA_1"/>
    <property type="match status" value="1"/>
</dbReference>
<dbReference type="Gene3D" id="2.70.150.10">
    <property type="entry name" value="Calcium-transporting ATPase, cytoplasmic transduction domain A"/>
    <property type="match status" value="1"/>
</dbReference>
<accession>A0A432ZU06</accession>
<keyword evidence="3" id="KW-0813">Transport</keyword>
<comment type="subcellular location">
    <subcellularLocation>
        <location evidence="1">Cell membrane</location>
        <topology evidence="1">Multi-pass membrane protein</topology>
    </subcellularLocation>
</comment>
<dbReference type="InterPro" id="IPR001757">
    <property type="entry name" value="P_typ_ATPase"/>
</dbReference>
<dbReference type="NCBIfam" id="TIGR01494">
    <property type="entry name" value="ATPase_P-type"/>
    <property type="match status" value="1"/>
</dbReference>
<dbReference type="InterPro" id="IPR036163">
    <property type="entry name" value="HMA_dom_sf"/>
</dbReference>
<organism evidence="17 18">
    <name type="scientific">Idiomarina tyrosinivorans</name>
    <dbReference type="NCBI Taxonomy" id="1445662"/>
    <lineage>
        <taxon>Bacteria</taxon>
        <taxon>Pseudomonadati</taxon>
        <taxon>Pseudomonadota</taxon>
        <taxon>Gammaproteobacteria</taxon>
        <taxon>Alteromonadales</taxon>
        <taxon>Idiomarinaceae</taxon>
        <taxon>Idiomarina</taxon>
    </lineage>
</organism>
<dbReference type="PANTHER" id="PTHR43520">
    <property type="entry name" value="ATP7, ISOFORM B"/>
    <property type="match status" value="1"/>
</dbReference>
<feature type="transmembrane region" description="Helical" evidence="15">
    <location>
        <begin position="214"/>
        <end position="239"/>
    </location>
</feature>
<dbReference type="InterPro" id="IPR017969">
    <property type="entry name" value="Heavy-metal-associated_CS"/>
</dbReference>
<keyword evidence="8 15" id="KW-0547">Nucleotide-binding</keyword>
<dbReference type="Pfam" id="PF00702">
    <property type="entry name" value="Hydrolase"/>
    <property type="match status" value="1"/>
</dbReference>
<dbReference type="PANTHER" id="PTHR43520:SF5">
    <property type="entry name" value="CATION-TRANSPORTING P-TYPE ATPASE-RELATED"/>
    <property type="match status" value="1"/>
</dbReference>
<reference evidence="17 18" key="1">
    <citation type="journal article" date="2011" name="Front. Microbiol.">
        <title>Genomic signatures of strain selection and enhancement in Bacillus atrophaeus var. globigii, a historical biowarfare simulant.</title>
        <authorList>
            <person name="Gibbons H.S."/>
            <person name="Broomall S.M."/>
            <person name="McNew L.A."/>
            <person name="Daligault H."/>
            <person name="Chapman C."/>
            <person name="Bruce D."/>
            <person name="Karavis M."/>
            <person name="Krepps M."/>
            <person name="McGregor P.A."/>
            <person name="Hong C."/>
            <person name="Park K.H."/>
            <person name="Akmal A."/>
            <person name="Feldman A."/>
            <person name="Lin J.S."/>
            <person name="Chang W.E."/>
            <person name="Higgs B.W."/>
            <person name="Demirev P."/>
            <person name="Lindquist J."/>
            <person name="Liem A."/>
            <person name="Fochler E."/>
            <person name="Read T.D."/>
            <person name="Tapia R."/>
            <person name="Johnson S."/>
            <person name="Bishop-Lilly K.A."/>
            <person name="Detter C."/>
            <person name="Han C."/>
            <person name="Sozhamannan S."/>
            <person name="Rosenzweig C.N."/>
            <person name="Skowronski E.W."/>
        </authorList>
    </citation>
    <scope>NUCLEOTIDE SEQUENCE [LARGE SCALE GENOMIC DNA]</scope>
    <source>
        <strain evidence="17 18">CC-PW-9</strain>
    </source>
</reference>
<evidence type="ECO:0000256" key="15">
    <source>
        <dbReference type="RuleBase" id="RU362081"/>
    </source>
</evidence>
<dbReference type="EMBL" id="PIQH01000001">
    <property type="protein sequence ID" value="RUO81322.1"/>
    <property type="molecule type" value="Genomic_DNA"/>
</dbReference>
<evidence type="ECO:0000256" key="10">
    <source>
        <dbReference type="ARBA" id="ARBA00022842"/>
    </source>
</evidence>
<dbReference type="GO" id="GO:0016887">
    <property type="term" value="F:ATP hydrolysis activity"/>
    <property type="evidence" value="ECO:0007669"/>
    <property type="project" value="InterPro"/>
</dbReference>
<evidence type="ECO:0000259" key="16">
    <source>
        <dbReference type="PROSITE" id="PS50846"/>
    </source>
</evidence>
<keyword evidence="12 15" id="KW-1133">Transmembrane helix</keyword>
<comment type="similarity">
    <text evidence="2 15">Belongs to the cation transport ATPase (P-type) (TC 3.A.3) family. Type IB subfamily.</text>
</comment>
<keyword evidence="5" id="KW-0597">Phosphoprotein</keyword>
<dbReference type="Pfam" id="PF12156">
    <property type="entry name" value="ATPase-cat_bd"/>
    <property type="match status" value="1"/>
</dbReference>
<evidence type="ECO:0000256" key="6">
    <source>
        <dbReference type="ARBA" id="ARBA00022692"/>
    </source>
</evidence>
<feature type="transmembrane region" description="Helical" evidence="15">
    <location>
        <begin position="428"/>
        <end position="450"/>
    </location>
</feature>
<keyword evidence="9 15" id="KW-0067">ATP-binding</keyword>
<dbReference type="PRINTS" id="PR00943">
    <property type="entry name" value="CUATPASE"/>
</dbReference>
<feature type="transmembrane region" description="Helical" evidence="15">
    <location>
        <begin position="275"/>
        <end position="293"/>
    </location>
</feature>
<evidence type="ECO:0000256" key="8">
    <source>
        <dbReference type="ARBA" id="ARBA00022741"/>
    </source>
</evidence>
<dbReference type="PRINTS" id="PR00119">
    <property type="entry name" value="CATATPASE"/>
</dbReference>
<dbReference type="Gene3D" id="3.40.1110.10">
    <property type="entry name" value="Calcium-transporting ATPase, cytoplasmic domain N"/>
    <property type="match status" value="1"/>
</dbReference>
<dbReference type="Proteomes" id="UP000287996">
    <property type="component" value="Unassembled WGS sequence"/>
</dbReference>
<dbReference type="NCBIfam" id="TIGR01511">
    <property type="entry name" value="ATPase-IB1_Cu"/>
    <property type="match status" value="1"/>
</dbReference>
<dbReference type="InterPro" id="IPR027256">
    <property type="entry name" value="P-typ_ATPase_IB"/>
</dbReference>
<dbReference type="SUPFAM" id="SSF81653">
    <property type="entry name" value="Calcium ATPase, transduction domain A"/>
    <property type="match status" value="1"/>
</dbReference>
<dbReference type="InterPro" id="IPR023299">
    <property type="entry name" value="ATPase_P-typ_cyto_dom_N"/>
</dbReference>
<feature type="transmembrane region" description="Helical" evidence="15">
    <location>
        <begin position="182"/>
        <end position="202"/>
    </location>
</feature>
<dbReference type="Pfam" id="PF00122">
    <property type="entry name" value="E1-E2_ATPase"/>
    <property type="match status" value="1"/>
</dbReference>
<evidence type="ECO:0000313" key="18">
    <source>
        <dbReference type="Proteomes" id="UP000287996"/>
    </source>
</evidence>
<dbReference type="GO" id="GO:0043682">
    <property type="term" value="F:P-type divalent copper transporter activity"/>
    <property type="evidence" value="ECO:0007669"/>
    <property type="project" value="TreeGrafter"/>
</dbReference>
<evidence type="ECO:0000256" key="5">
    <source>
        <dbReference type="ARBA" id="ARBA00022553"/>
    </source>
</evidence>
<keyword evidence="6 15" id="KW-0812">Transmembrane</keyword>
<dbReference type="InterPro" id="IPR036412">
    <property type="entry name" value="HAD-like_sf"/>
</dbReference>
<dbReference type="GO" id="GO:0005524">
    <property type="term" value="F:ATP binding"/>
    <property type="evidence" value="ECO:0007669"/>
    <property type="project" value="UniProtKB-UniRule"/>
</dbReference>
<evidence type="ECO:0000256" key="1">
    <source>
        <dbReference type="ARBA" id="ARBA00004651"/>
    </source>
</evidence>
<dbReference type="Gene3D" id="3.40.50.1000">
    <property type="entry name" value="HAD superfamily/HAD-like"/>
    <property type="match status" value="1"/>
</dbReference>
<dbReference type="GO" id="GO:0005507">
    <property type="term" value="F:copper ion binding"/>
    <property type="evidence" value="ECO:0007669"/>
    <property type="project" value="TreeGrafter"/>
</dbReference>
<dbReference type="PROSITE" id="PS50846">
    <property type="entry name" value="HMA_2"/>
    <property type="match status" value="1"/>
</dbReference>
<keyword evidence="14 15" id="KW-0472">Membrane</keyword>
<dbReference type="InterPro" id="IPR006121">
    <property type="entry name" value="HMA_dom"/>
</dbReference>
<evidence type="ECO:0000313" key="17">
    <source>
        <dbReference type="EMBL" id="RUO81322.1"/>
    </source>
</evidence>
<evidence type="ECO:0000256" key="4">
    <source>
        <dbReference type="ARBA" id="ARBA00022475"/>
    </source>
</evidence>